<dbReference type="EMBL" id="VSRR010060713">
    <property type="protein sequence ID" value="MPC82777.1"/>
    <property type="molecule type" value="Genomic_DNA"/>
</dbReference>
<evidence type="ECO:0000313" key="1">
    <source>
        <dbReference type="EMBL" id="MPC82777.1"/>
    </source>
</evidence>
<dbReference type="Proteomes" id="UP000324222">
    <property type="component" value="Unassembled WGS sequence"/>
</dbReference>
<accession>A0A5B7IM65</accession>
<keyword evidence="2" id="KW-1185">Reference proteome</keyword>
<protein>
    <submittedName>
        <fullName evidence="1">Uncharacterized protein</fullName>
    </submittedName>
</protein>
<comment type="caution">
    <text evidence="1">The sequence shown here is derived from an EMBL/GenBank/DDBJ whole genome shotgun (WGS) entry which is preliminary data.</text>
</comment>
<reference evidence="1 2" key="1">
    <citation type="submission" date="2019-05" db="EMBL/GenBank/DDBJ databases">
        <title>Another draft genome of Portunus trituberculatus and its Hox gene families provides insights of decapod evolution.</title>
        <authorList>
            <person name="Jeong J.-H."/>
            <person name="Song I."/>
            <person name="Kim S."/>
            <person name="Choi T."/>
            <person name="Kim D."/>
            <person name="Ryu S."/>
            <person name="Kim W."/>
        </authorList>
    </citation>
    <scope>NUCLEOTIDE SEQUENCE [LARGE SCALE GENOMIC DNA]</scope>
    <source>
        <tissue evidence="1">Muscle</tissue>
    </source>
</reference>
<evidence type="ECO:0000313" key="2">
    <source>
        <dbReference type="Proteomes" id="UP000324222"/>
    </source>
</evidence>
<organism evidence="1 2">
    <name type="scientific">Portunus trituberculatus</name>
    <name type="common">Swimming crab</name>
    <name type="synonym">Neptunus trituberculatus</name>
    <dbReference type="NCBI Taxonomy" id="210409"/>
    <lineage>
        <taxon>Eukaryota</taxon>
        <taxon>Metazoa</taxon>
        <taxon>Ecdysozoa</taxon>
        <taxon>Arthropoda</taxon>
        <taxon>Crustacea</taxon>
        <taxon>Multicrustacea</taxon>
        <taxon>Malacostraca</taxon>
        <taxon>Eumalacostraca</taxon>
        <taxon>Eucarida</taxon>
        <taxon>Decapoda</taxon>
        <taxon>Pleocyemata</taxon>
        <taxon>Brachyura</taxon>
        <taxon>Eubrachyura</taxon>
        <taxon>Portunoidea</taxon>
        <taxon>Portunidae</taxon>
        <taxon>Portuninae</taxon>
        <taxon>Portunus</taxon>
    </lineage>
</organism>
<proteinExistence type="predicted"/>
<dbReference type="AlphaFoldDB" id="A0A5B7IM65"/>
<name>A0A5B7IM65_PORTR</name>
<sequence>MALSRTKTGMKPTVQLNMETTIQNFLVMTSALGADGPSARCPTLTWMLSLLNPMKGD</sequence>
<gene>
    <name evidence="1" type="ORF">E2C01_077459</name>
</gene>